<evidence type="ECO:0000259" key="3">
    <source>
        <dbReference type="Pfam" id="PF00534"/>
    </source>
</evidence>
<dbReference type="InParanoid" id="A0A2R5GD08"/>
<keyword evidence="2" id="KW-1133">Transmembrane helix</keyword>
<evidence type="ECO:0000313" key="6">
    <source>
        <dbReference type="Proteomes" id="UP000241890"/>
    </source>
</evidence>
<dbReference type="GO" id="GO:0016757">
    <property type="term" value="F:glycosyltransferase activity"/>
    <property type="evidence" value="ECO:0007669"/>
    <property type="project" value="UniProtKB-KW"/>
</dbReference>
<dbReference type="EMBL" id="BEYU01000018">
    <property type="protein sequence ID" value="GBG26051.1"/>
    <property type="molecule type" value="Genomic_DNA"/>
</dbReference>
<organism evidence="5 6">
    <name type="scientific">Hondaea fermentalgiana</name>
    <dbReference type="NCBI Taxonomy" id="2315210"/>
    <lineage>
        <taxon>Eukaryota</taxon>
        <taxon>Sar</taxon>
        <taxon>Stramenopiles</taxon>
        <taxon>Bigyra</taxon>
        <taxon>Labyrinthulomycetes</taxon>
        <taxon>Thraustochytrida</taxon>
        <taxon>Thraustochytriidae</taxon>
        <taxon>Hondaea</taxon>
    </lineage>
</organism>
<protein>
    <submittedName>
        <fullName evidence="5">Granule-bound starch synthase 1, chloroplastic/amyloplastic</fullName>
    </submittedName>
</protein>
<dbReference type="CDD" id="cd03801">
    <property type="entry name" value="GT4_PimA-like"/>
    <property type="match status" value="1"/>
</dbReference>
<feature type="transmembrane region" description="Helical" evidence="2">
    <location>
        <begin position="413"/>
        <end position="436"/>
    </location>
</feature>
<evidence type="ECO:0000256" key="1">
    <source>
        <dbReference type="ARBA" id="ARBA00022676"/>
    </source>
</evidence>
<feature type="domain" description="Glycosyltransferase subfamily 4-like N-terminal" evidence="4">
    <location>
        <begin position="50"/>
        <end position="193"/>
    </location>
</feature>
<sequence>MAPNHSSSAPTAAAQVLSGQRVEEEVAEVAPRAKVLIISPVFPPQVAVGGGVAVTVGALTDKLIHRGCVVKVLSPRLFNVDFGTSSLYKSFPVQFPTVFNLRLFYREIKEADVLVCPDNTVMPFLLYFCHLLGKPLVFNLHTNVRKLLEMTGPFGRYVSAPICDGFIRSCSNMTARTFTTSPSYREVLQKRGYRVDAVFSPRIKLAIFEVEDSQAEIDEARKLLSKGAVDKTLLIYVGRFSHEKRIDLLARAKPAECVLAIVGDGPGEAGDDVERLHDPASHVHVFRGMQGQARLRVFYKASDFLVSASNFETLGMTVAEANLCDTPAICERATGFDTQIVHGENGFLINYDDSESAREAIRDAIKHKPTAAMIRKVIGGDQRWDHALPNLEDLVLEIADVGNDKSRWGSGPLPLWIMTPAIVFFYVMFWIVGFPFNQVTNFADRKNPGPAIFNSKRLAPKASSAAN</sequence>
<name>A0A2R5GD08_9STRA</name>
<dbReference type="InterPro" id="IPR050194">
    <property type="entry name" value="Glycosyltransferase_grp1"/>
</dbReference>
<dbReference type="AlphaFoldDB" id="A0A2R5GD08"/>
<keyword evidence="6" id="KW-1185">Reference proteome</keyword>
<evidence type="ECO:0000313" key="5">
    <source>
        <dbReference type="EMBL" id="GBG26051.1"/>
    </source>
</evidence>
<dbReference type="Pfam" id="PF00534">
    <property type="entry name" value="Glycos_transf_1"/>
    <property type="match status" value="1"/>
</dbReference>
<dbReference type="InterPro" id="IPR001296">
    <property type="entry name" value="Glyco_trans_1"/>
</dbReference>
<dbReference type="PANTHER" id="PTHR45947">
    <property type="entry name" value="SULFOQUINOVOSYL TRANSFERASE SQD2"/>
    <property type="match status" value="1"/>
</dbReference>
<reference evidence="5 6" key="1">
    <citation type="submission" date="2017-12" db="EMBL/GenBank/DDBJ databases">
        <title>Sequencing, de novo assembly and annotation of complete genome of a new Thraustochytrid species, strain FCC1311.</title>
        <authorList>
            <person name="Sedici K."/>
            <person name="Godart F."/>
            <person name="Aiese Cigliano R."/>
            <person name="Sanseverino W."/>
            <person name="Barakat M."/>
            <person name="Ortet P."/>
            <person name="Marechal E."/>
            <person name="Cagnac O."/>
            <person name="Amato A."/>
        </authorList>
    </citation>
    <scope>NUCLEOTIDE SEQUENCE [LARGE SCALE GENOMIC DNA]</scope>
</reference>
<dbReference type="Pfam" id="PF13439">
    <property type="entry name" value="Glyco_transf_4"/>
    <property type="match status" value="1"/>
</dbReference>
<evidence type="ECO:0000256" key="2">
    <source>
        <dbReference type="SAM" id="Phobius"/>
    </source>
</evidence>
<keyword evidence="1" id="KW-0328">Glycosyltransferase</keyword>
<dbReference type="OrthoDB" id="443318at2759"/>
<gene>
    <name evidence="5" type="ORF">FCC1311_014701</name>
</gene>
<evidence type="ECO:0000259" key="4">
    <source>
        <dbReference type="Pfam" id="PF13439"/>
    </source>
</evidence>
<dbReference type="SUPFAM" id="SSF53756">
    <property type="entry name" value="UDP-Glycosyltransferase/glycogen phosphorylase"/>
    <property type="match status" value="1"/>
</dbReference>
<dbReference type="PANTHER" id="PTHR45947:SF3">
    <property type="entry name" value="SULFOQUINOVOSYL TRANSFERASE SQD2"/>
    <property type="match status" value="1"/>
</dbReference>
<accession>A0A2R5GD08</accession>
<proteinExistence type="predicted"/>
<keyword evidence="2" id="KW-0472">Membrane</keyword>
<dbReference type="InterPro" id="IPR028098">
    <property type="entry name" value="Glyco_trans_4-like_N"/>
</dbReference>
<feature type="domain" description="Glycosyl transferase family 1" evidence="3">
    <location>
        <begin position="230"/>
        <end position="375"/>
    </location>
</feature>
<keyword evidence="1" id="KW-0808">Transferase</keyword>
<comment type="caution">
    <text evidence="5">The sequence shown here is derived from an EMBL/GenBank/DDBJ whole genome shotgun (WGS) entry which is preliminary data.</text>
</comment>
<dbReference type="Gene3D" id="3.40.50.2000">
    <property type="entry name" value="Glycogen Phosphorylase B"/>
    <property type="match status" value="2"/>
</dbReference>
<keyword evidence="2" id="KW-0812">Transmembrane</keyword>
<dbReference type="Proteomes" id="UP000241890">
    <property type="component" value="Unassembled WGS sequence"/>
</dbReference>